<protein>
    <submittedName>
        <fullName evidence="1">Uncharacterized protein</fullName>
    </submittedName>
</protein>
<dbReference type="RefSeq" id="WP_137277092.1">
    <property type="nucleotide sequence ID" value="NZ_QKNX01000005.1"/>
</dbReference>
<dbReference type="AlphaFoldDB" id="A0A4U5JBX2"/>
<organism evidence="1 2">
    <name type="scientific">Natronomonas salsuginis</name>
    <dbReference type="NCBI Taxonomy" id="2217661"/>
    <lineage>
        <taxon>Archaea</taxon>
        <taxon>Methanobacteriati</taxon>
        <taxon>Methanobacteriota</taxon>
        <taxon>Stenosarchaea group</taxon>
        <taxon>Halobacteria</taxon>
        <taxon>Halobacteriales</taxon>
        <taxon>Natronomonadaceae</taxon>
        <taxon>Natronomonas</taxon>
    </lineage>
</organism>
<dbReference type="OrthoDB" id="304916at2157"/>
<proteinExistence type="predicted"/>
<keyword evidence="2" id="KW-1185">Reference proteome</keyword>
<comment type="caution">
    <text evidence="1">The sequence shown here is derived from an EMBL/GenBank/DDBJ whole genome shotgun (WGS) entry which is preliminary data.</text>
</comment>
<sequence length="217" mass="24925">MAKGQKIQQVIKKYDLESLGDELVEQWTDPESSESLHDLEKYVNQRIVTSVINEQLKGLVPQAHPPDRIAHLLRADGSNAERFEDISRVEITEVKNWIEKNDIDADALADDLVSYNTVYKYLTNIRNVSASDGQKQARTPKERQEKVHTRLSNLQQRVEAVTKQGLESLVNADVIPDSYDIRLQFRIECTECDRRQDLLKYIGNRGCTACRANKRQD</sequence>
<dbReference type="Pfam" id="PF21811">
    <property type="entry name" value="RdfA"/>
    <property type="match status" value="1"/>
</dbReference>
<dbReference type="EMBL" id="QKNX01000005">
    <property type="protein sequence ID" value="TKR25057.1"/>
    <property type="molecule type" value="Genomic_DNA"/>
</dbReference>
<evidence type="ECO:0000313" key="2">
    <source>
        <dbReference type="Proteomes" id="UP000308037"/>
    </source>
</evidence>
<reference evidence="1 2" key="1">
    <citation type="submission" date="2019-04" db="EMBL/GenBank/DDBJ databases">
        <title>Natronomonas sp. F20-122 a newhaloarchaeon isolated from a saline saltern of Isla Bacuta, Huelva, Spain.</title>
        <authorList>
            <person name="Duran-Viseras A."/>
            <person name="Sanchez-Porro C."/>
            <person name="Ventosa A."/>
        </authorList>
    </citation>
    <scope>NUCLEOTIDE SEQUENCE [LARGE SCALE GENOMIC DNA]</scope>
    <source>
        <strain evidence="1 2">F20-122</strain>
    </source>
</reference>
<name>A0A4U5JBX2_9EURY</name>
<gene>
    <name evidence="1" type="ORF">DM868_11870</name>
</gene>
<dbReference type="Proteomes" id="UP000308037">
    <property type="component" value="Unassembled WGS sequence"/>
</dbReference>
<dbReference type="InterPro" id="IPR048925">
    <property type="entry name" value="RdfA"/>
</dbReference>
<accession>A0A4U5JBX2</accession>
<evidence type="ECO:0000313" key="1">
    <source>
        <dbReference type="EMBL" id="TKR25057.1"/>
    </source>
</evidence>